<keyword evidence="3" id="KW-0650">Protein phosphatase inhibitor</keyword>
<dbReference type="InterPro" id="IPR008025">
    <property type="entry name" value="CPI-17"/>
</dbReference>
<evidence type="ECO:0008006" key="7">
    <source>
        <dbReference type="Google" id="ProtNLM"/>
    </source>
</evidence>
<evidence type="ECO:0000256" key="3">
    <source>
        <dbReference type="ARBA" id="ARBA00023272"/>
    </source>
</evidence>
<keyword evidence="6" id="KW-1185">Reference proteome</keyword>
<proteinExistence type="inferred from homology"/>
<dbReference type="GeneTree" id="ENSGT00940000172514"/>
<evidence type="ECO:0000256" key="1">
    <source>
        <dbReference type="ARBA" id="ARBA00005483"/>
    </source>
</evidence>
<dbReference type="PANTHER" id="PTHR16188:SF5">
    <property type="entry name" value="PROTEIN PHOSPHATASE 1 REGULATORY SUBUNIT 14B"/>
    <property type="match status" value="1"/>
</dbReference>
<feature type="region of interest" description="Disordered" evidence="4">
    <location>
        <begin position="1"/>
        <end position="26"/>
    </location>
</feature>
<comment type="similarity">
    <text evidence="1">Belongs to the PP1 inhibitor family.</text>
</comment>
<accession>A0A803YPE8</accession>
<dbReference type="Pfam" id="PF05361">
    <property type="entry name" value="PP1_inhibitor"/>
    <property type="match status" value="1"/>
</dbReference>
<dbReference type="GO" id="GO:0005737">
    <property type="term" value="C:cytoplasm"/>
    <property type="evidence" value="ECO:0007669"/>
    <property type="project" value="InterPro"/>
</dbReference>
<reference evidence="5" key="3">
    <citation type="submission" date="2025-09" db="UniProtKB">
        <authorList>
            <consortium name="Ensembl"/>
        </authorList>
    </citation>
    <scope>IDENTIFICATION</scope>
</reference>
<dbReference type="PANTHER" id="PTHR16188">
    <property type="entry name" value="PROTEIN PHOSPHATASE 1 INHIBITOR POTENTIATED BY PROTEIN KINASE C"/>
    <property type="match status" value="1"/>
</dbReference>
<dbReference type="GO" id="GO:0045087">
    <property type="term" value="P:innate immune response"/>
    <property type="evidence" value="ECO:0007669"/>
    <property type="project" value="TreeGrafter"/>
</dbReference>
<dbReference type="GO" id="GO:0004865">
    <property type="term" value="F:protein serine/threonine phosphatase inhibitor activity"/>
    <property type="evidence" value="ECO:0007669"/>
    <property type="project" value="TreeGrafter"/>
</dbReference>
<dbReference type="SUPFAM" id="SSF81790">
    <property type="entry name" value="Myosin phosphatase inhibitor 17kDa protein, CPI-17"/>
    <property type="match status" value="1"/>
</dbReference>
<reference evidence="5" key="1">
    <citation type="journal article" date="2010" name="PLoS Biol.">
        <title>Multi-platform next-generation sequencing of the domestic turkey (Meleagris gallopavo): genome assembly and analysis.</title>
        <authorList>
            <person name="Dalloul R.A."/>
            <person name="Long J.A."/>
            <person name="Zimin A.V."/>
            <person name="Aslam L."/>
            <person name="Beal K."/>
            <person name="Blomberg L.A."/>
            <person name="Bouffard P."/>
            <person name="Burt D.W."/>
            <person name="Crasta O."/>
            <person name="Crooijmans R.P."/>
            <person name="Cooper K."/>
            <person name="Coulombe R.A."/>
            <person name="De S."/>
            <person name="Delany M.E."/>
            <person name="Dodgson J.B."/>
            <person name="Dong J.J."/>
            <person name="Evans C."/>
            <person name="Frederickson K.M."/>
            <person name="Flicek P."/>
            <person name="Florea L."/>
            <person name="Folkerts O."/>
            <person name="Groenen M.A."/>
            <person name="Harkins T.T."/>
            <person name="Herrero J."/>
            <person name="Hoffmann S."/>
            <person name="Megens H.J."/>
            <person name="Jiang A."/>
            <person name="de Jong P."/>
            <person name="Kaiser P."/>
            <person name="Kim H."/>
            <person name="Kim K.W."/>
            <person name="Kim S."/>
            <person name="Langenberger D."/>
            <person name="Lee M.K."/>
            <person name="Lee T."/>
            <person name="Mane S."/>
            <person name="Marcais G."/>
            <person name="Marz M."/>
            <person name="McElroy A.P."/>
            <person name="Modise T."/>
            <person name="Nefedov M."/>
            <person name="Notredame C."/>
            <person name="Paton I.R."/>
            <person name="Payne W.S."/>
            <person name="Pertea G."/>
            <person name="Prickett D."/>
            <person name="Puiu D."/>
            <person name="Qioa D."/>
            <person name="Raineri E."/>
            <person name="Ruffier M."/>
            <person name="Salzberg S.L."/>
            <person name="Schatz M.C."/>
            <person name="Scheuring C."/>
            <person name="Schmidt C.J."/>
            <person name="Schroeder S."/>
            <person name="Searle S.M."/>
            <person name="Smith E.J."/>
            <person name="Smith J."/>
            <person name="Sonstegard T.S."/>
            <person name="Stadler P.F."/>
            <person name="Tafer H."/>
            <person name="Tu Z.J."/>
            <person name="Van Tassell C.P."/>
            <person name="Vilella A.J."/>
            <person name="Williams K.P."/>
            <person name="Yorke J.A."/>
            <person name="Zhang L."/>
            <person name="Zhang H.B."/>
            <person name="Zhang X."/>
            <person name="Zhang Y."/>
            <person name="Reed K.M."/>
        </authorList>
    </citation>
    <scope>NUCLEOTIDE SEQUENCE [LARGE SCALE GENOMIC DNA]</scope>
</reference>
<keyword evidence="2" id="KW-0597">Phosphoprotein</keyword>
<dbReference type="Proteomes" id="UP000001645">
    <property type="component" value="Unplaced"/>
</dbReference>
<dbReference type="Ensembl" id="ENSMGAT00000029129.1">
    <property type="protein sequence ID" value="ENSMGAP00000033646.1"/>
    <property type="gene ID" value="ENSMGAG00000021686.1"/>
</dbReference>
<dbReference type="AlphaFoldDB" id="A0A803YPE8"/>
<protein>
    <recommendedName>
        <fullName evidence="7">Protein phosphatase 1 regulatory inhibitor subunit 14B</fullName>
    </recommendedName>
</protein>
<feature type="compositionally biased region" description="Low complexity" evidence="4">
    <location>
        <begin position="1"/>
        <end position="20"/>
    </location>
</feature>
<evidence type="ECO:0000313" key="5">
    <source>
        <dbReference type="Ensembl" id="ENSMGAP00000033646.1"/>
    </source>
</evidence>
<evidence type="ECO:0000256" key="4">
    <source>
        <dbReference type="SAM" id="MobiDB-lite"/>
    </source>
</evidence>
<dbReference type="InterPro" id="IPR036658">
    <property type="entry name" value="CPI-17_sf"/>
</dbReference>
<organism evidence="5 6">
    <name type="scientific">Meleagris gallopavo</name>
    <name type="common">Wild turkey</name>
    <dbReference type="NCBI Taxonomy" id="9103"/>
    <lineage>
        <taxon>Eukaryota</taxon>
        <taxon>Metazoa</taxon>
        <taxon>Chordata</taxon>
        <taxon>Craniata</taxon>
        <taxon>Vertebrata</taxon>
        <taxon>Euteleostomi</taxon>
        <taxon>Archelosauria</taxon>
        <taxon>Archosauria</taxon>
        <taxon>Dinosauria</taxon>
        <taxon>Saurischia</taxon>
        <taxon>Theropoda</taxon>
        <taxon>Coelurosauria</taxon>
        <taxon>Aves</taxon>
        <taxon>Neognathae</taxon>
        <taxon>Galloanserae</taxon>
        <taxon>Galliformes</taxon>
        <taxon>Phasianidae</taxon>
        <taxon>Meleagridinae</taxon>
        <taxon>Meleagris</taxon>
    </lineage>
</organism>
<dbReference type="InParanoid" id="A0A803YPE8"/>
<name>A0A803YPE8_MELGA</name>
<dbReference type="Gene3D" id="1.10.150.220">
    <property type="entry name" value="CPI-17"/>
    <property type="match status" value="1"/>
</dbReference>
<evidence type="ECO:0000313" key="6">
    <source>
        <dbReference type="Proteomes" id="UP000001645"/>
    </source>
</evidence>
<evidence type="ECO:0000256" key="2">
    <source>
        <dbReference type="ARBA" id="ARBA00022553"/>
    </source>
</evidence>
<sequence length="96" mass="10331">VCFATGPEGADGAAVGAEEAAGARRGGKVTVRYDRRELRKRLHLEEWILGQLTALYDCRVRRRWGGILVITGEGAEGHAPPNPGYILGPAPNHVTQ</sequence>
<reference evidence="5" key="2">
    <citation type="submission" date="2025-08" db="UniProtKB">
        <authorList>
            <consortium name="Ensembl"/>
        </authorList>
    </citation>
    <scope>IDENTIFICATION</scope>
</reference>